<evidence type="ECO:0000256" key="10">
    <source>
        <dbReference type="SAM" id="SignalP"/>
    </source>
</evidence>
<keyword evidence="8" id="KW-0449">Lipoprotein</keyword>
<dbReference type="GO" id="GO:0032222">
    <property type="term" value="P:regulation of synaptic transmission, cholinergic"/>
    <property type="evidence" value="ECO:0007669"/>
    <property type="project" value="InterPro"/>
</dbReference>
<feature type="chain" id="PRO_5007737175" evidence="10">
    <location>
        <begin position="21"/>
        <end position="142"/>
    </location>
</feature>
<keyword evidence="4 10" id="KW-0732">Signal</keyword>
<dbReference type="EMBL" id="CAJHJT010000012">
    <property type="protein sequence ID" value="CAD6998754.1"/>
    <property type="molecule type" value="Genomic_DNA"/>
</dbReference>
<evidence type="ECO:0000313" key="11">
    <source>
        <dbReference type="EMBL" id="CAD6998754.1"/>
    </source>
</evidence>
<dbReference type="InterPro" id="IPR050975">
    <property type="entry name" value="Sleep_regulator"/>
</dbReference>
<evidence type="ECO:0000256" key="1">
    <source>
        <dbReference type="ARBA" id="ARBA00004589"/>
    </source>
</evidence>
<feature type="signal peptide" evidence="10">
    <location>
        <begin position="1"/>
        <end position="20"/>
    </location>
</feature>
<dbReference type="Proteomes" id="UP000606786">
    <property type="component" value="Unassembled WGS sequence"/>
</dbReference>
<protein>
    <submittedName>
        <fullName evidence="11">(Mediterranean fruit fly) hypothetical protein</fullName>
    </submittedName>
</protein>
<dbReference type="OrthoDB" id="6420171at2759"/>
<evidence type="ECO:0000256" key="7">
    <source>
        <dbReference type="ARBA" id="ARBA00023180"/>
    </source>
</evidence>
<accession>W8BLA3</accession>
<keyword evidence="13" id="KW-1185">Reference proteome</keyword>
<organism evidence="12">
    <name type="scientific">Ceratitis capitata</name>
    <name type="common">Mediterranean fruit fly</name>
    <name type="synonym">Tephritis capitata</name>
    <dbReference type="NCBI Taxonomy" id="7213"/>
    <lineage>
        <taxon>Eukaryota</taxon>
        <taxon>Metazoa</taxon>
        <taxon>Ecdysozoa</taxon>
        <taxon>Arthropoda</taxon>
        <taxon>Hexapoda</taxon>
        <taxon>Insecta</taxon>
        <taxon>Pterygota</taxon>
        <taxon>Neoptera</taxon>
        <taxon>Endopterygota</taxon>
        <taxon>Diptera</taxon>
        <taxon>Brachycera</taxon>
        <taxon>Muscomorpha</taxon>
        <taxon>Tephritoidea</taxon>
        <taxon>Tephritidae</taxon>
        <taxon>Ceratitis</taxon>
        <taxon>Ceratitis</taxon>
    </lineage>
</organism>
<evidence type="ECO:0000256" key="4">
    <source>
        <dbReference type="ARBA" id="ARBA00022729"/>
    </source>
</evidence>
<evidence type="ECO:0000256" key="3">
    <source>
        <dbReference type="ARBA" id="ARBA00022692"/>
    </source>
</evidence>
<dbReference type="AlphaFoldDB" id="W8BLA3"/>
<dbReference type="PANTHER" id="PTHR33562">
    <property type="entry name" value="ATILLA, ISOFORM B-RELATED-RELATED"/>
    <property type="match status" value="1"/>
</dbReference>
<keyword evidence="6 9" id="KW-0472">Membrane</keyword>
<sequence>MKQFIALILFAACLLPSGHAIKCYQCKSLTDANCAKDVIDATSNIHSVDCDLVPKPNSMEQIMPVTKCNKVVTSDKAGIIVSRDCHFEVVGQKADVCTVTHSREVQSCHICKGDLCNASSAGRFMAIGMAVLLSIVTMQFVL</sequence>
<gene>
    <name evidence="11" type="ORF">CCAP1982_LOCUS7308</name>
</gene>
<feature type="transmembrane region" description="Helical" evidence="9">
    <location>
        <begin position="121"/>
        <end position="141"/>
    </location>
</feature>
<evidence type="ECO:0000313" key="12">
    <source>
        <dbReference type="EMBL" id="JAB97793.1"/>
    </source>
</evidence>
<evidence type="ECO:0000256" key="6">
    <source>
        <dbReference type="ARBA" id="ARBA00023136"/>
    </source>
</evidence>
<dbReference type="EMBL" id="GAMC01008763">
    <property type="protein sequence ID" value="JAB97792.1"/>
    <property type="molecule type" value="mRNA"/>
</dbReference>
<keyword evidence="7" id="KW-0325">Glycoprotein</keyword>
<dbReference type="KEGG" id="ccat:101455903"/>
<keyword evidence="2" id="KW-0336">GPI-anchor</keyword>
<reference evidence="12" key="1">
    <citation type="submission" date="2013-07" db="EMBL/GenBank/DDBJ databases">
        <authorList>
            <person name="Geib S."/>
        </authorList>
    </citation>
    <scope>NUCLEOTIDE SEQUENCE</scope>
</reference>
<dbReference type="Pfam" id="PF17064">
    <property type="entry name" value="QVR"/>
    <property type="match status" value="1"/>
</dbReference>
<evidence type="ECO:0000256" key="2">
    <source>
        <dbReference type="ARBA" id="ARBA00022622"/>
    </source>
</evidence>
<dbReference type="PANTHER" id="PTHR33562:SF2">
    <property type="entry name" value="PROTEIN QUIVER"/>
    <property type="match status" value="1"/>
</dbReference>
<comment type="subcellular location">
    <subcellularLocation>
        <location evidence="1">Membrane</location>
        <topology evidence="1">Lipid-anchor</topology>
        <topology evidence="1">GPI-anchor</topology>
    </subcellularLocation>
</comment>
<evidence type="ECO:0000313" key="13">
    <source>
        <dbReference type="Proteomes" id="UP000606786"/>
    </source>
</evidence>
<evidence type="ECO:0000256" key="8">
    <source>
        <dbReference type="ARBA" id="ARBA00023288"/>
    </source>
</evidence>
<dbReference type="EMBL" id="GAMC01008762">
    <property type="protein sequence ID" value="JAB97793.1"/>
    <property type="molecule type" value="mRNA"/>
</dbReference>
<evidence type="ECO:0000256" key="5">
    <source>
        <dbReference type="ARBA" id="ARBA00022989"/>
    </source>
</evidence>
<dbReference type="GO" id="GO:0098552">
    <property type="term" value="C:side of membrane"/>
    <property type="evidence" value="ECO:0007669"/>
    <property type="project" value="UniProtKB-KW"/>
</dbReference>
<dbReference type="GO" id="GO:0030431">
    <property type="term" value="P:sleep"/>
    <property type="evidence" value="ECO:0007669"/>
    <property type="project" value="InterPro"/>
</dbReference>
<dbReference type="InterPro" id="IPR031424">
    <property type="entry name" value="QVR-like"/>
</dbReference>
<name>W8BLA3_CERCA</name>
<keyword evidence="3 9" id="KW-0812">Transmembrane</keyword>
<evidence type="ECO:0000256" key="9">
    <source>
        <dbReference type="SAM" id="Phobius"/>
    </source>
</evidence>
<keyword evidence="5 9" id="KW-1133">Transmembrane helix</keyword>
<reference evidence="12" key="2">
    <citation type="journal article" date="2014" name="BMC Genomics">
        <title>A genomic perspective to assessing quality of mass-reared SIT flies used in Mediterranean fruit fly (Ceratitis capitata) eradication in California.</title>
        <authorList>
            <person name="Calla B."/>
            <person name="Hall B."/>
            <person name="Hou S."/>
            <person name="Geib S.M."/>
        </authorList>
    </citation>
    <scope>NUCLEOTIDE SEQUENCE</scope>
</reference>
<reference evidence="11" key="3">
    <citation type="submission" date="2020-11" db="EMBL/GenBank/DDBJ databases">
        <authorList>
            <person name="Whitehead M."/>
        </authorList>
    </citation>
    <scope>NUCLEOTIDE SEQUENCE</scope>
    <source>
        <strain evidence="11">EGII</strain>
    </source>
</reference>
<proteinExistence type="evidence at transcript level"/>